<comment type="cofactor">
    <cofactor evidence="1 14">
        <name>heme</name>
        <dbReference type="ChEBI" id="CHEBI:30413"/>
    </cofactor>
</comment>
<comment type="similarity">
    <text evidence="5 15">Belongs to the cytochrome P450 family.</text>
</comment>
<keyword evidence="6 14" id="KW-0349">Heme</keyword>
<keyword evidence="18" id="KW-1185">Reference proteome</keyword>
<evidence type="ECO:0000313" key="17">
    <source>
        <dbReference type="EMBL" id="CAD7012863.1"/>
    </source>
</evidence>
<evidence type="ECO:0000256" key="3">
    <source>
        <dbReference type="ARBA" id="ARBA00004174"/>
    </source>
</evidence>
<dbReference type="GO" id="GO:0005506">
    <property type="term" value="F:iron ion binding"/>
    <property type="evidence" value="ECO:0007669"/>
    <property type="project" value="InterPro"/>
</dbReference>
<evidence type="ECO:0000256" key="9">
    <source>
        <dbReference type="ARBA" id="ARBA00022848"/>
    </source>
</evidence>
<dbReference type="Gene3D" id="1.10.630.10">
    <property type="entry name" value="Cytochrome P450"/>
    <property type="match status" value="1"/>
</dbReference>
<evidence type="ECO:0000256" key="4">
    <source>
        <dbReference type="ARBA" id="ARBA00004406"/>
    </source>
</evidence>
<keyword evidence="8" id="KW-0256">Endoplasmic reticulum</keyword>
<dbReference type="InterPro" id="IPR001128">
    <property type="entry name" value="Cyt_P450"/>
</dbReference>
<dbReference type="AlphaFoldDB" id="A0A811VF97"/>
<dbReference type="GO" id="GO:0005789">
    <property type="term" value="C:endoplasmic reticulum membrane"/>
    <property type="evidence" value="ECO:0007669"/>
    <property type="project" value="UniProtKB-SubCell"/>
</dbReference>
<comment type="caution">
    <text evidence="17">The sequence shown here is derived from an EMBL/GenBank/DDBJ whole genome shotgun (WGS) entry which is preliminary data.</text>
</comment>
<evidence type="ECO:0000313" key="18">
    <source>
        <dbReference type="Proteomes" id="UP000606786"/>
    </source>
</evidence>
<dbReference type="InterPro" id="IPR050196">
    <property type="entry name" value="Cytochrome_P450_Monoox"/>
</dbReference>
<keyword evidence="13" id="KW-0472">Membrane</keyword>
<gene>
    <name evidence="17" type="ORF">CCAP1982_LOCUS20962</name>
</gene>
<accession>A0A811VF97</accession>
<dbReference type="GO" id="GO:0020037">
    <property type="term" value="F:heme binding"/>
    <property type="evidence" value="ECO:0007669"/>
    <property type="project" value="InterPro"/>
</dbReference>
<dbReference type="InterPro" id="IPR002401">
    <property type="entry name" value="Cyt_P450_E_grp-I"/>
</dbReference>
<comment type="function">
    <text evidence="2">May be involved in the metabolism of insect hormones and in the breakdown of synthetic insecticides.</text>
</comment>
<evidence type="ECO:0000256" key="8">
    <source>
        <dbReference type="ARBA" id="ARBA00022824"/>
    </source>
</evidence>
<evidence type="ECO:0000256" key="13">
    <source>
        <dbReference type="ARBA" id="ARBA00023136"/>
    </source>
</evidence>
<keyword evidence="7 14" id="KW-0479">Metal-binding</keyword>
<evidence type="ECO:0000256" key="12">
    <source>
        <dbReference type="ARBA" id="ARBA00023033"/>
    </source>
</evidence>
<evidence type="ECO:0000256" key="15">
    <source>
        <dbReference type="RuleBase" id="RU000461"/>
    </source>
</evidence>
<protein>
    <submittedName>
        <fullName evidence="17">(Mediterranean fruit fly) hypothetical protein</fullName>
    </submittedName>
</protein>
<dbReference type="EMBL" id="CAJHJT010000056">
    <property type="protein sequence ID" value="CAD7012863.1"/>
    <property type="molecule type" value="Genomic_DNA"/>
</dbReference>
<evidence type="ECO:0000256" key="1">
    <source>
        <dbReference type="ARBA" id="ARBA00001971"/>
    </source>
</evidence>
<keyword evidence="16" id="KW-0732">Signal</keyword>
<feature type="chain" id="PRO_5032721304" evidence="16">
    <location>
        <begin position="19"/>
        <end position="552"/>
    </location>
</feature>
<dbReference type="PROSITE" id="PS00086">
    <property type="entry name" value="CYTOCHROME_P450"/>
    <property type="match status" value="1"/>
</dbReference>
<reference evidence="17" key="1">
    <citation type="submission" date="2020-11" db="EMBL/GenBank/DDBJ databases">
        <authorList>
            <person name="Whitehead M."/>
        </authorList>
    </citation>
    <scope>NUCLEOTIDE SEQUENCE</scope>
    <source>
        <strain evidence="17">EGII</strain>
    </source>
</reference>
<dbReference type="GO" id="GO:0004497">
    <property type="term" value="F:monooxygenase activity"/>
    <property type="evidence" value="ECO:0007669"/>
    <property type="project" value="UniProtKB-KW"/>
</dbReference>
<dbReference type="PANTHER" id="PTHR24291:SF189">
    <property type="entry name" value="CYTOCHROME P450 4C3-RELATED"/>
    <property type="match status" value="1"/>
</dbReference>
<name>A0A811VF97_CERCA</name>
<dbReference type="SUPFAM" id="SSF48264">
    <property type="entry name" value="Cytochrome P450"/>
    <property type="match status" value="1"/>
</dbReference>
<keyword evidence="10 15" id="KW-0560">Oxidoreductase</keyword>
<evidence type="ECO:0000256" key="6">
    <source>
        <dbReference type="ARBA" id="ARBA00022617"/>
    </source>
</evidence>
<dbReference type="OrthoDB" id="1470350at2759"/>
<keyword evidence="11 14" id="KW-0408">Iron</keyword>
<dbReference type="Proteomes" id="UP000606786">
    <property type="component" value="Unassembled WGS sequence"/>
</dbReference>
<dbReference type="InterPro" id="IPR036396">
    <property type="entry name" value="Cyt_P450_sf"/>
</dbReference>
<sequence>MFLLLFTILLFSLIAWKGLKFVNYIDNVMGIMEKIPGPTPYPFVGNLFQFGLKPEEYPKKILQYCRKYNFQGFRSMVFFQYHVMLSDPAEIQNILSSSSLLYKEHLYSFLRPWLGDGLVTAAGARWLKHRQIYAPAFEQNAVNGYLQVVHQAGKRLVAKLAERAAADGVAKVLDVQPLLGKCTLDIAVENATGIPSFELNDGRTNCMRQLSSDLCDVIKERTFSIVKRFDTLFQLTPHYWKQRIALSTLERIINKIVDQRRQSLQQSAQQPSMQQQQQEQKLLTRTTVRPFLDVLLNAQLDRRTLTNREIFEELSTFIFTEHNCTTSALSFTLYILSRHNDIQAKLYAEQQGIFGTDSAEQLANVSSVECVHLEQMRYLEFVIRETLRLYPSVPLIARTNRKAIDIDGTKIAKRTTVIMCLIAMGYNEKYFNEPTVFRPERWEHINVNESMGLQAFTSVPFSAGPRRCIAEKYAMYELKALLSMIVRNLEILPAKDGLPSGINDHSRLDCVPQSEYDPILNIRVTLKSENGIQLRLKRRINATKQKSRVVTK</sequence>
<keyword evidence="12 15" id="KW-0503">Monooxygenase</keyword>
<evidence type="ECO:0000256" key="11">
    <source>
        <dbReference type="ARBA" id="ARBA00023004"/>
    </source>
</evidence>
<evidence type="ECO:0000256" key="16">
    <source>
        <dbReference type="SAM" id="SignalP"/>
    </source>
</evidence>
<evidence type="ECO:0000256" key="5">
    <source>
        <dbReference type="ARBA" id="ARBA00010617"/>
    </source>
</evidence>
<evidence type="ECO:0000256" key="10">
    <source>
        <dbReference type="ARBA" id="ARBA00023002"/>
    </source>
</evidence>
<feature type="binding site" description="axial binding residue" evidence="14">
    <location>
        <position position="468"/>
    </location>
    <ligand>
        <name>heme</name>
        <dbReference type="ChEBI" id="CHEBI:30413"/>
    </ligand>
    <ligandPart>
        <name>Fe</name>
        <dbReference type="ChEBI" id="CHEBI:18248"/>
    </ligandPart>
</feature>
<proteinExistence type="inferred from homology"/>
<organism evidence="17 18">
    <name type="scientific">Ceratitis capitata</name>
    <name type="common">Mediterranean fruit fly</name>
    <name type="synonym">Tephritis capitata</name>
    <dbReference type="NCBI Taxonomy" id="7213"/>
    <lineage>
        <taxon>Eukaryota</taxon>
        <taxon>Metazoa</taxon>
        <taxon>Ecdysozoa</taxon>
        <taxon>Arthropoda</taxon>
        <taxon>Hexapoda</taxon>
        <taxon>Insecta</taxon>
        <taxon>Pterygota</taxon>
        <taxon>Neoptera</taxon>
        <taxon>Endopterygota</taxon>
        <taxon>Diptera</taxon>
        <taxon>Brachycera</taxon>
        <taxon>Muscomorpha</taxon>
        <taxon>Tephritoidea</taxon>
        <taxon>Tephritidae</taxon>
        <taxon>Ceratitis</taxon>
        <taxon>Ceratitis</taxon>
    </lineage>
</organism>
<comment type="subcellular location">
    <subcellularLocation>
        <location evidence="4">Endoplasmic reticulum membrane</location>
        <topology evidence="4">Peripheral membrane protein</topology>
    </subcellularLocation>
    <subcellularLocation>
        <location evidence="3">Microsome membrane</location>
        <topology evidence="3">Peripheral membrane protein</topology>
    </subcellularLocation>
</comment>
<dbReference type="PRINTS" id="PR00463">
    <property type="entry name" value="EP450I"/>
</dbReference>
<keyword evidence="9" id="KW-0492">Microsome</keyword>
<evidence type="ECO:0000256" key="7">
    <source>
        <dbReference type="ARBA" id="ARBA00022723"/>
    </source>
</evidence>
<dbReference type="InterPro" id="IPR017972">
    <property type="entry name" value="Cyt_P450_CS"/>
</dbReference>
<dbReference type="GO" id="GO:0016705">
    <property type="term" value="F:oxidoreductase activity, acting on paired donors, with incorporation or reduction of molecular oxygen"/>
    <property type="evidence" value="ECO:0007669"/>
    <property type="project" value="InterPro"/>
</dbReference>
<dbReference type="Pfam" id="PF00067">
    <property type="entry name" value="p450"/>
    <property type="match status" value="1"/>
</dbReference>
<evidence type="ECO:0000256" key="2">
    <source>
        <dbReference type="ARBA" id="ARBA00003690"/>
    </source>
</evidence>
<evidence type="ECO:0000256" key="14">
    <source>
        <dbReference type="PIRSR" id="PIRSR602401-1"/>
    </source>
</evidence>
<feature type="signal peptide" evidence="16">
    <location>
        <begin position="1"/>
        <end position="18"/>
    </location>
</feature>
<dbReference type="PRINTS" id="PR00385">
    <property type="entry name" value="P450"/>
</dbReference>
<dbReference type="PANTHER" id="PTHR24291">
    <property type="entry name" value="CYTOCHROME P450 FAMILY 4"/>
    <property type="match status" value="1"/>
</dbReference>